<evidence type="ECO:0000313" key="6">
    <source>
        <dbReference type="Proteomes" id="UP001175604"/>
    </source>
</evidence>
<evidence type="ECO:0000259" key="4">
    <source>
        <dbReference type="Pfam" id="PF25137"/>
    </source>
</evidence>
<dbReference type="Proteomes" id="UP001175604">
    <property type="component" value="Unassembled WGS sequence"/>
</dbReference>
<protein>
    <submittedName>
        <fullName evidence="5">Iron-containing alcohol dehydrogenase</fullName>
    </submittedName>
</protein>
<gene>
    <name evidence="5" type="ORF">QUC21_20670</name>
</gene>
<dbReference type="Gene3D" id="3.40.50.1970">
    <property type="match status" value="1"/>
</dbReference>
<comment type="similarity">
    <text evidence="1">Belongs to the iron-containing alcohol dehydrogenase family.</text>
</comment>
<dbReference type="InterPro" id="IPR039697">
    <property type="entry name" value="Alcohol_dehydrogenase_Fe"/>
</dbReference>
<reference evidence="5" key="1">
    <citation type="submission" date="2023-06" db="EMBL/GenBank/DDBJ databases">
        <title>full genome analysis of Phenantherene degrader P3.</title>
        <authorList>
            <person name="Akbar A."/>
            <person name="Rahmeh R."/>
            <person name="Kishk M."/>
        </authorList>
    </citation>
    <scope>NUCLEOTIDE SEQUENCE</scope>
    <source>
        <strain evidence="5">P3</strain>
    </source>
</reference>
<dbReference type="InterPro" id="IPR056798">
    <property type="entry name" value="ADH_Fe_C"/>
</dbReference>
<organism evidence="5 6">
    <name type="scientific">Bordetella petrii</name>
    <dbReference type="NCBI Taxonomy" id="94624"/>
    <lineage>
        <taxon>Bacteria</taxon>
        <taxon>Pseudomonadati</taxon>
        <taxon>Pseudomonadota</taxon>
        <taxon>Betaproteobacteria</taxon>
        <taxon>Burkholderiales</taxon>
        <taxon>Alcaligenaceae</taxon>
        <taxon>Bordetella</taxon>
    </lineage>
</organism>
<evidence type="ECO:0000256" key="2">
    <source>
        <dbReference type="ARBA" id="ARBA00023002"/>
    </source>
</evidence>
<dbReference type="Pfam" id="PF00465">
    <property type="entry name" value="Fe-ADH"/>
    <property type="match status" value="1"/>
</dbReference>
<dbReference type="PANTHER" id="PTHR11496">
    <property type="entry name" value="ALCOHOL DEHYDROGENASE"/>
    <property type="match status" value="1"/>
</dbReference>
<comment type="caution">
    <text evidence="5">The sequence shown here is derived from an EMBL/GenBank/DDBJ whole genome shotgun (WGS) entry which is preliminary data.</text>
</comment>
<accession>A0ABT7W8E0</accession>
<dbReference type="CDD" id="cd08551">
    <property type="entry name" value="Fe-ADH"/>
    <property type="match status" value="1"/>
</dbReference>
<dbReference type="PANTHER" id="PTHR11496:SF102">
    <property type="entry name" value="ALCOHOL DEHYDROGENASE 4"/>
    <property type="match status" value="1"/>
</dbReference>
<evidence type="ECO:0000259" key="3">
    <source>
        <dbReference type="Pfam" id="PF00465"/>
    </source>
</evidence>
<dbReference type="SUPFAM" id="SSF56796">
    <property type="entry name" value="Dehydroquinate synthase-like"/>
    <property type="match status" value="1"/>
</dbReference>
<keyword evidence="6" id="KW-1185">Reference proteome</keyword>
<sequence>MPTESARYVHQALRTRLVFGPGVLAEAGREVAALGCRRPLVLASRRSRAMPAYAGLLASLASAEVAESVDVPAHSSPQAVTAATQALSAHGADCLVAFGGGSVVDTAKGAALLAAEGGDLAAHATRFEAPATLHAPPLLRAKLPIVAVPLTASGAEVTPSCGVRTAAGEKLLFWDPRLASRVVLLDPALNLAVPASIMLETGMNALAHCIEGLYSTQGSPIAATLALEGARRLRQALPRVAADPRDAEARGALLEAAHMAGMVLATARSCLHHALCHVLGATCGGAHGALNAVMLPHALRYNLPAAREPLAALARAWDAGQAPQAAIDQVVALQAALGVPRRLRELGVARAVLPAVAARVLRERGLACNPRRVRGAAELEALLDAAW</sequence>
<dbReference type="RefSeq" id="WP_289786567.1">
    <property type="nucleotide sequence ID" value="NZ_JAUDJE010000022.1"/>
</dbReference>
<dbReference type="Pfam" id="PF25137">
    <property type="entry name" value="ADH_Fe_C"/>
    <property type="match status" value="1"/>
</dbReference>
<keyword evidence="2" id="KW-0560">Oxidoreductase</keyword>
<dbReference type="InterPro" id="IPR001670">
    <property type="entry name" value="ADH_Fe/GldA"/>
</dbReference>
<feature type="domain" description="Fe-containing alcohol dehydrogenase-like C-terminal" evidence="4">
    <location>
        <begin position="200"/>
        <end position="386"/>
    </location>
</feature>
<dbReference type="Gene3D" id="1.20.1090.10">
    <property type="entry name" value="Dehydroquinate synthase-like - alpha domain"/>
    <property type="match status" value="1"/>
</dbReference>
<proteinExistence type="inferred from homology"/>
<feature type="domain" description="Alcohol dehydrogenase iron-type/glycerol dehydrogenase GldA" evidence="3">
    <location>
        <begin position="15"/>
        <end position="187"/>
    </location>
</feature>
<dbReference type="EMBL" id="JAUDJE010000022">
    <property type="protein sequence ID" value="MDM9561461.1"/>
    <property type="molecule type" value="Genomic_DNA"/>
</dbReference>
<evidence type="ECO:0000256" key="1">
    <source>
        <dbReference type="ARBA" id="ARBA00007358"/>
    </source>
</evidence>
<evidence type="ECO:0000313" key="5">
    <source>
        <dbReference type="EMBL" id="MDM9561461.1"/>
    </source>
</evidence>
<name>A0ABT7W8E0_9BORD</name>